<protein>
    <submittedName>
        <fullName evidence="2">Prepilin-type N-terminal cleavage/methylation domain-containing protein</fullName>
    </submittedName>
</protein>
<keyword evidence="3" id="KW-1185">Reference proteome</keyword>
<evidence type="ECO:0000256" key="1">
    <source>
        <dbReference type="SAM" id="Phobius"/>
    </source>
</evidence>
<sequence length="501" mass="53937">MNRVTSPQSARAGFTLMELLVSVALTLVIIGLVNTIFNSTTKAVTRGVQLGDVIANQRTMTEQLRVDSEDMLGPLDDPGGNALDPSDTPGMLAIVNYRVTRGGTIANPQVAMTNAERIGEETLIGQLRSDQLMFLKTNGNGGVVDTLAPSIRTSYAGVGNYVASHSLIWYGHGNRTNENGSPAGLLDDFSLTGLNRNPWQWVLARKELYLTDRPSAGGSVAGVIHVDGVAADSAVSGYSGTSGVTEENYSSLADVSQFALVADGAEEGFFDAAGTSGPGDSGTTNDQNYRTAAFQRMFLERNKRVQINDAPIVPYDSWRIAQMHPFFMQGVSDFIIEFAGDYHNDGTITGFPDGTPDLDYDSDGIADDSTATGSGDIVWYSMDNLPPIQAAGAFTNPAEAYATFIDTDPEGELGLAANAVAADAAFVWRHDKPASWPYIIRIRYRLHDGRGRLATTQDTNVNEDLQRTSPAVTYDAQPNGEVEPTVGRWFEIMIPVERTPQ</sequence>
<accession>A0A7X0HBP5</accession>
<feature type="transmembrane region" description="Helical" evidence="1">
    <location>
        <begin position="12"/>
        <end position="33"/>
    </location>
</feature>
<proteinExistence type="predicted"/>
<name>A0A7X0HBP5_9BACT</name>
<dbReference type="AlphaFoldDB" id="A0A7X0HBP5"/>
<dbReference type="RefSeq" id="WP_184678934.1">
    <property type="nucleotide sequence ID" value="NZ_JACHGY010000001.1"/>
</dbReference>
<dbReference type="InterPro" id="IPR012902">
    <property type="entry name" value="N_methyl_site"/>
</dbReference>
<keyword evidence="1" id="KW-1133">Transmembrane helix</keyword>
<reference evidence="2 3" key="1">
    <citation type="submission" date="2020-08" db="EMBL/GenBank/DDBJ databases">
        <title>Genomic Encyclopedia of Type Strains, Phase IV (KMG-IV): sequencing the most valuable type-strain genomes for metagenomic binning, comparative biology and taxonomic classification.</title>
        <authorList>
            <person name="Goeker M."/>
        </authorList>
    </citation>
    <scope>NUCLEOTIDE SEQUENCE [LARGE SCALE GENOMIC DNA]</scope>
    <source>
        <strain evidence="2 3">DSM 103725</strain>
    </source>
</reference>
<gene>
    <name evidence="2" type="ORF">HNQ40_003275</name>
</gene>
<comment type="caution">
    <text evidence="2">The sequence shown here is derived from an EMBL/GenBank/DDBJ whole genome shotgun (WGS) entry which is preliminary data.</text>
</comment>
<evidence type="ECO:0000313" key="3">
    <source>
        <dbReference type="Proteomes" id="UP000541810"/>
    </source>
</evidence>
<evidence type="ECO:0000313" key="2">
    <source>
        <dbReference type="EMBL" id="MBB6431469.1"/>
    </source>
</evidence>
<dbReference type="NCBIfam" id="TIGR02532">
    <property type="entry name" value="IV_pilin_GFxxxE"/>
    <property type="match status" value="1"/>
</dbReference>
<keyword evidence="1" id="KW-0812">Transmembrane</keyword>
<keyword evidence="1" id="KW-0472">Membrane</keyword>
<dbReference type="Pfam" id="PF07963">
    <property type="entry name" value="N_methyl"/>
    <property type="match status" value="1"/>
</dbReference>
<dbReference type="Proteomes" id="UP000541810">
    <property type="component" value="Unassembled WGS sequence"/>
</dbReference>
<organism evidence="2 3">
    <name type="scientific">Algisphaera agarilytica</name>
    <dbReference type="NCBI Taxonomy" id="1385975"/>
    <lineage>
        <taxon>Bacteria</taxon>
        <taxon>Pseudomonadati</taxon>
        <taxon>Planctomycetota</taxon>
        <taxon>Phycisphaerae</taxon>
        <taxon>Phycisphaerales</taxon>
        <taxon>Phycisphaeraceae</taxon>
        <taxon>Algisphaera</taxon>
    </lineage>
</organism>
<dbReference type="EMBL" id="JACHGY010000001">
    <property type="protein sequence ID" value="MBB6431469.1"/>
    <property type="molecule type" value="Genomic_DNA"/>
</dbReference>